<comment type="caution">
    <text evidence="1">The sequence shown here is derived from an EMBL/GenBank/DDBJ whole genome shotgun (WGS) entry which is preliminary data.</text>
</comment>
<accession>A0ACC6V0H8</accession>
<dbReference type="Proteomes" id="UP000033636">
    <property type="component" value="Unassembled WGS sequence"/>
</dbReference>
<sequence length="303" mass="33662">MAKYAAAFVLAAALVAFLIYASQFIRPMLIFWIVPWGSLNLGEIPKGSAPGVVVVIPCTPGAGVDFTQFELSLALIQSYRNWTPLFINLFCSAQQWRGQLTEVNLSYASTFLNALKGVIGDGQGVYIGFSEMSACISNTTCTSELAAAYRQLAQMFPEAHFFYYGTSSEPPSDIIRLAREAGVIDLVGEDLYDYSYSEGELHVPKYFLDNLEELRSSGLQIMVGEIGFRICDAEGYIQPWNWQLPVKSKNCTATIEFYRQAISQLEGLRPTYIGIWAWNDPTYGVALSGEVKAFFYNLSNIGR</sequence>
<evidence type="ECO:0000313" key="1">
    <source>
        <dbReference type="EMBL" id="MFB6490505.1"/>
    </source>
</evidence>
<proteinExistence type="predicted"/>
<reference evidence="1" key="1">
    <citation type="submission" date="2024-07" db="EMBL/GenBank/DDBJ databases">
        <title>Metagenome and Metagenome-Assembled Genomes of Archaea from a hot spring from the geothermal field of Los Azufres, Mexico.</title>
        <authorList>
            <person name="Marin-Paredes R."/>
            <person name="Martinez-Romero E."/>
            <person name="Servin-Garciduenas L.E."/>
        </authorList>
    </citation>
    <scope>NUCLEOTIDE SEQUENCE</scope>
</reference>
<organism evidence="1 2">
    <name type="scientific">Thermoproteus sp. AZ2</name>
    <dbReference type="NCBI Taxonomy" id="1609232"/>
    <lineage>
        <taxon>Archaea</taxon>
        <taxon>Thermoproteota</taxon>
        <taxon>Thermoprotei</taxon>
        <taxon>Thermoproteales</taxon>
        <taxon>Thermoproteaceae</taxon>
        <taxon>Thermoproteus</taxon>
    </lineage>
</organism>
<dbReference type="EMBL" id="JZWT02000009">
    <property type="protein sequence ID" value="MFB6490505.1"/>
    <property type="molecule type" value="Genomic_DNA"/>
</dbReference>
<gene>
    <name evidence="1" type="ORF">TU35_004525</name>
</gene>
<name>A0ACC6V0H8_9CREN</name>
<evidence type="ECO:0000313" key="2">
    <source>
        <dbReference type="Proteomes" id="UP000033636"/>
    </source>
</evidence>
<protein>
    <submittedName>
        <fullName evidence="1">Uncharacterized protein</fullName>
    </submittedName>
</protein>